<evidence type="ECO:0000256" key="3">
    <source>
        <dbReference type="ARBA" id="ARBA00022840"/>
    </source>
</evidence>
<evidence type="ECO:0000313" key="5">
    <source>
        <dbReference type="EMBL" id="HHI97685.1"/>
    </source>
</evidence>
<organism evidence="5">
    <name type="scientific">Thermodesulfatator atlanticus</name>
    <dbReference type="NCBI Taxonomy" id="501497"/>
    <lineage>
        <taxon>Bacteria</taxon>
        <taxon>Pseudomonadati</taxon>
        <taxon>Thermodesulfobacteriota</taxon>
        <taxon>Thermodesulfobacteria</taxon>
        <taxon>Thermodesulfobacteriales</taxon>
        <taxon>Thermodesulfatatoraceae</taxon>
        <taxon>Thermodesulfatator</taxon>
    </lineage>
</organism>
<dbReference type="InterPro" id="IPR017871">
    <property type="entry name" value="ABC_transporter-like_CS"/>
</dbReference>
<dbReference type="SMART" id="SM00382">
    <property type="entry name" value="AAA"/>
    <property type="match status" value="1"/>
</dbReference>
<protein>
    <submittedName>
        <fullName evidence="5">ABC transporter ATP-binding protein</fullName>
    </submittedName>
</protein>
<dbReference type="InterPro" id="IPR003593">
    <property type="entry name" value="AAA+_ATPase"/>
</dbReference>
<dbReference type="InterPro" id="IPR003439">
    <property type="entry name" value="ABC_transporter-like_ATP-bd"/>
</dbReference>
<dbReference type="GO" id="GO:0005524">
    <property type="term" value="F:ATP binding"/>
    <property type="evidence" value="ECO:0007669"/>
    <property type="project" value="UniProtKB-KW"/>
</dbReference>
<keyword evidence="1" id="KW-0813">Transport</keyword>
<dbReference type="EMBL" id="DROK01000222">
    <property type="protein sequence ID" value="HHI97685.1"/>
    <property type="molecule type" value="Genomic_DNA"/>
</dbReference>
<dbReference type="PROSITE" id="PS50893">
    <property type="entry name" value="ABC_TRANSPORTER_2"/>
    <property type="match status" value="1"/>
</dbReference>
<dbReference type="PROSITE" id="PS00211">
    <property type="entry name" value="ABC_TRANSPORTER_1"/>
    <property type="match status" value="1"/>
</dbReference>
<dbReference type="PANTHER" id="PTHR43023:SF6">
    <property type="entry name" value="INTERMEMBRANE PHOSPHOLIPID TRANSPORT SYSTEM ATP-BINDING PROTEIN MLAF"/>
    <property type="match status" value="1"/>
</dbReference>
<keyword evidence="3 5" id="KW-0067">ATP-binding</keyword>
<name>A0A7V5P0P1_9BACT</name>
<dbReference type="InterPro" id="IPR027417">
    <property type="entry name" value="P-loop_NTPase"/>
</dbReference>
<dbReference type="SUPFAM" id="SSF52540">
    <property type="entry name" value="P-loop containing nucleoside triphosphate hydrolases"/>
    <property type="match status" value="1"/>
</dbReference>
<evidence type="ECO:0000259" key="4">
    <source>
        <dbReference type="PROSITE" id="PS50893"/>
    </source>
</evidence>
<gene>
    <name evidence="5" type="ORF">ENJ96_07505</name>
</gene>
<evidence type="ECO:0000256" key="1">
    <source>
        <dbReference type="ARBA" id="ARBA00022448"/>
    </source>
</evidence>
<dbReference type="Proteomes" id="UP000886101">
    <property type="component" value="Unassembled WGS sequence"/>
</dbReference>
<proteinExistence type="predicted"/>
<dbReference type="Pfam" id="PF00005">
    <property type="entry name" value="ABC_tran"/>
    <property type="match status" value="1"/>
</dbReference>
<dbReference type="PANTHER" id="PTHR43023">
    <property type="entry name" value="PROTEIN TRIGALACTOSYLDIACYLGLYCEROL 3, CHLOROPLASTIC"/>
    <property type="match status" value="1"/>
</dbReference>
<keyword evidence="2" id="KW-0547">Nucleotide-binding</keyword>
<accession>A0A7V5P0P1</accession>
<dbReference type="Gene3D" id="3.40.50.300">
    <property type="entry name" value="P-loop containing nucleotide triphosphate hydrolases"/>
    <property type="match status" value="1"/>
</dbReference>
<feature type="domain" description="ABC transporter" evidence="4">
    <location>
        <begin position="2"/>
        <end position="238"/>
    </location>
</feature>
<sequence>MIKIVDLHKAFGAQEVLRGVNLEIPKGKITFIMGRSGTGKSVLLKHIIGLLTPDRGHIFVDGEDITRLSERELMRLRKRFGMLFQEGALFDSLTVGENVAFPLREHTNLSEKEIQARVEAKLAQVGLLEAIDKMPAELSGGMKKRAALARALALDPEIVLFDEPTTGLDPLMQESIARLIKEAQEAHDLTCVVISHDVPVAFAIADKIAFLHEGVVIEEGSPEEIKNSQHPFVKSFIRALPTGFKEA</sequence>
<dbReference type="AlphaFoldDB" id="A0A7V5P0P1"/>
<dbReference type="CDD" id="cd03261">
    <property type="entry name" value="ABC_Org_Solvent_Resistant"/>
    <property type="match status" value="1"/>
</dbReference>
<comment type="caution">
    <text evidence="5">The sequence shown here is derived from an EMBL/GenBank/DDBJ whole genome shotgun (WGS) entry which is preliminary data.</text>
</comment>
<evidence type="ECO:0000256" key="2">
    <source>
        <dbReference type="ARBA" id="ARBA00022741"/>
    </source>
</evidence>
<reference evidence="5" key="1">
    <citation type="journal article" date="2020" name="mSystems">
        <title>Genome- and Community-Level Interaction Insights into Carbon Utilization and Element Cycling Functions of Hydrothermarchaeota in Hydrothermal Sediment.</title>
        <authorList>
            <person name="Zhou Z."/>
            <person name="Liu Y."/>
            <person name="Xu W."/>
            <person name="Pan J."/>
            <person name="Luo Z.H."/>
            <person name="Li M."/>
        </authorList>
    </citation>
    <scope>NUCLEOTIDE SEQUENCE [LARGE SCALE GENOMIC DNA]</scope>
    <source>
        <strain evidence="5">HyVt-533</strain>
    </source>
</reference>
<dbReference type="GO" id="GO:0016887">
    <property type="term" value="F:ATP hydrolysis activity"/>
    <property type="evidence" value="ECO:0007669"/>
    <property type="project" value="InterPro"/>
</dbReference>